<sequence>SSQKPGKTKQKSLLSWVKPQDTKARVEDENVEESCAAEIPEGSFESGQDYAAVESVKAVGNRNRSFQSRWFDRHPWLHYVESLDAVFCHTCIKAVASNLIASGNTDNVFMRYGYNNCKSATKKNKGFRKHKASALQRSGHKIHIYTSRSHW</sequence>
<feature type="compositionally biased region" description="Basic residues" evidence="1">
    <location>
        <begin position="1"/>
        <end position="10"/>
    </location>
</feature>
<evidence type="ECO:0000313" key="2">
    <source>
        <dbReference type="EMBL" id="CAH3194034.1"/>
    </source>
</evidence>
<organism evidence="2 3">
    <name type="scientific">Porites evermanni</name>
    <dbReference type="NCBI Taxonomy" id="104178"/>
    <lineage>
        <taxon>Eukaryota</taxon>
        <taxon>Metazoa</taxon>
        <taxon>Cnidaria</taxon>
        <taxon>Anthozoa</taxon>
        <taxon>Hexacorallia</taxon>
        <taxon>Scleractinia</taxon>
        <taxon>Fungiina</taxon>
        <taxon>Poritidae</taxon>
        <taxon>Porites</taxon>
    </lineage>
</organism>
<feature type="region of interest" description="Disordered" evidence="1">
    <location>
        <begin position="1"/>
        <end position="22"/>
    </location>
</feature>
<dbReference type="EMBL" id="CALNXI010003685">
    <property type="protein sequence ID" value="CAH3194034.1"/>
    <property type="molecule type" value="Genomic_DNA"/>
</dbReference>
<reference evidence="2 3" key="1">
    <citation type="submission" date="2022-05" db="EMBL/GenBank/DDBJ databases">
        <authorList>
            <consortium name="Genoscope - CEA"/>
            <person name="William W."/>
        </authorList>
    </citation>
    <scope>NUCLEOTIDE SEQUENCE [LARGE SCALE GENOMIC DNA]</scope>
</reference>
<evidence type="ECO:0000256" key="1">
    <source>
        <dbReference type="SAM" id="MobiDB-lite"/>
    </source>
</evidence>
<protein>
    <recommendedName>
        <fullName evidence="4">Recombination activating protein 1</fullName>
    </recommendedName>
</protein>
<gene>
    <name evidence="2" type="ORF">PEVE_00026992</name>
</gene>
<dbReference type="Proteomes" id="UP001159427">
    <property type="component" value="Unassembled WGS sequence"/>
</dbReference>
<keyword evidence="3" id="KW-1185">Reference proteome</keyword>
<accession>A0ABN8SRD3</accession>
<feature type="non-terminal residue" evidence="2">
    <location>
        <position position="1"/>
    </location>
</feature>
<evidence type="ECO:0008006" key="4">
    <source>
        <dbReference type="Google" id="ProtNLM"/>
    </source>
</evidence>
<proteinExistence type="predicted"/>
<name>A0ABN8SRD3_9CNID</name>
<evidence type="ECO:0000313" key="3">
    <source>
        <dbReference type="Proteomes" id="UP001159427"/>
    </source>
</evidence>
<comment type="caution">
    <text evidence="2">The sequence shown here is derived from an EMBL/GenBank/DDBJ whole genome shotgun (WGS) entry which is preliminary data.</text>
</comment>